<keyword evidence="3" id="KW-1185">Reference proteome</keyword>
<gene>
    <name evidence="2" type="ORF">DM01DRAFT_1385077</name>
</gene>
<accession>A0A1X2GBM7</accession>
<evidence type="ECO:0000313" key="3">
    <source>
        <dbReference type="Proteomes" id="UP000242146"/>
    </source>
</evidence>
<dbReference type="EMBL" id="MCGT01000025">
    <property type="protein sequence ID" value="ORX49930.1"/>
    <property type="molecule type" value="Genomic_DNA"/>
</dbReference>
<feature type="non-terminal residue" evidence="2">
    <location>
        <position position="1"/>
    </location>
</feature>
<name>A0A1X2GBM7_9FUNG</name>
<feature type="region of interest" description="Disordered" evidence="1">
    <location>
        <begin position="103"/>
        <end position="134"/>
    </location>
</feature>
<protein>
    <submittedName>
        <fullName evidence="2">Uncharacterized protein</fullName>
    </submittedName>
</protein>
<organism evidence="2 3">
    <name type="scientific">Hesseltinella vesiculosa</name>
    <dbReference type="NCBI Taxonomy" id="101127"/>
    <lineage>
        <taxon>Eukaryota</taxon>
        <taxon>Fungi</taxon>
        <taxon>Fungi incertae sedis</taxon>
        <taxon>Mucoromycota</taxon>
        <taxon>Mucoromycotina</taxon>
        <taxon>Mucoromycetes</taxon>
        <taxon>Mucorales</taxon>
        <taxon>Cunninghamellaceae</taxon>
        <taxon>Hesseltinella</taxon>
    </lineage>
</organism>
<sequence length="293" mass="32783">MDYWIKDSPKDWDLINALQEYDNVDTADNDLNTILNIMVIDLERLVTRQATLEKQANQHITKLKLLLSMECVLKANERQNPQPSNAAQTVKHVHGNMNVEGDVKAGQLNVGPVKQPSFSSEEDDQEDYPYGAASPFFNTIKGKRLYSEVNFDDLNDDRDNTVSENGDSVRQRNHDSHDSDSNEALDKTARPTASKQQGDRPKIQKLDVEAMQARMAVANGSTSPPSGHSVPIQLVEEYHQALLDQSKNKYLHTLPGAFDFINLKAMDSHASKMDENQAGILTLPGKTVREALR</sequence>
<evidence type="ECO:0000313" key="2">
    <source>
        <dbReference type="EMBL" id="ORX49930.1"/>
    </source>
</evidence>
<feature type="compositionally biased region" description="Basic and acidic residues" evidence="1">
    <location>
        <begin position="157"/>
        <end position="189"/>
    </location>
</feature>
<comment type="caution">
    <text evidence="2">The sequence shown here is derived from an EMBL/GenBank/DDBJ whole genome shotgun (WGS) entry which is preliminary data.</text>
</comment>
<reference evidence="2 3" key="1">
    <citation type="submission" date="2016-07" db="EMBL/GenBank/DDBJ databases">
        <title>Pervasive Adenine N6-methylation of Active Genes in Fungi.</title>
        <authorList>
            <consortium name="DOE Joint Genome Institute"/>
            <person name="Mondo S.J."/>
            <person name="Dannebaum R.O."/>
            <person name="Kuo R.C."/>
            <person name="Labutti K."/>
            <person name="Haridas S."/>
            <person name="Kuo A."/>
            <person name="Salamov A."/>
            <person name="Ahrendt S.R."/>
            <person name="Lipzen A."/>
            <person name="Sullivan W."/>
            <person name="Andreopoulos W.B."/>
            <person name="Clum A."/>
            <person name="Lindquist E."/>
            <person name="Daum C."/>
            <person name="Ramamoorthy G.K."/>
            <person name="Gryganskyi A."/>
            <person name="Culley D."/>
            <person name="Magnuson J.K."/>
            <person name="James T.Y."/>
            <person name="O'Malley M.A."/>
            <person name="Stajich J.E."/>
            <person name="Spatafora J.W."/>
            <person name="Visel A."/>
            <person name="Grigoriev I.V."/>
        </authorList>
    </citation>
    <scope>NUCLEOTIDE SEQUENCE [LARGE SCALE GENOMIC DNA]</scope>
    <source>
        <strain evidence="2 3">NRRL 3301</strain>
    </source>
</reference>
<dbReference type="AlphaFoldDB" id="A0A1X2GBM7"/>
<dbReference type="Proteomes" id="UP000242146">
    <property type="component" value="Unassembled WGS sequence"/>
</dbReference>
<feature type="region of interest" description="Disordered" evidence="1">
    <location>
        <begin position="152"/>
        <end position="202"/>
    </location>
</feature>
<evidence type="ECO:0000256" key="1">
    <source>
        <dbReference type="SAM" id="MobiDB-lite"/>
    </source>
</evidence>
<proteinExistence type="predicted"/>